<feature type="transmembrane region" description="Helical" evidence="1">
    <location>
        <begin position="107"/>
        <end position="130"/>
    </location>
</feature>
<comment type="caution">
    <text evidence="2">The sequence shown here is derived from an EMBL/GenBank/DDBJ whole genome shotgun (WGS) entry which is preliminary data.</text>
</comment>
<accession>C0BWV3</accession>
<feature type="transmembrane region" description="Helical" evidence="1">
    <location>
        <begin position="77"/>
        <end position="95"/>
    </location>
</feature>
<dbReference type="Proteomes" id="UP000004893">
    <property type="component" value="Unassembled WGS sequence"/>
</dbReference>
<feature type="transmembrane region" description="Helical" evidence="1">
    <location>
        <begin position="39"/>
        <end position="65"/>
    </location>
</feature>
<keyword evidence="1" id="KW-0472">Membrane</keyword>
<dbReference type="OrthoDB" id="154912at2"/>
<reference evidence="2" key="1">
    <citation type="submission" date="2009-02" db="EMBL/GenBank/DDBJ databases">
        <authorList>
            <person name="Fulton L."/>
            <person name="Clifton S."/>
            <person name="Fulton B."/>
            <person name="Xu J."/>
            <person name="Minx P."/>
            <person name="Pepin K.H."/>
            <person name="Johnson M."/>
            <person name="Bhonagiri V."/>
            <person name="Nash W.E."/>
            <person name="Mardis E.R."/>
            <person name="Wilson R.K."/>
        </authorList>
    </citation>
    <scope>NUCLEOTIDE SEQUENCE [LARGE SCALE GENOMIC DNA]</scope>
    <source>
        <strain evidence="2">DSM 15053</strain>
    </source>
</reference>
<gene>
    <name evidence="2" type="ORF">CLOHYLEM_04287</name>
</gene>
<evidence type="ECO:0000313" key="3">
    <source>
        <dbReference type="Proteomes" id="UP000004893"/>
    </source>
</evidence>
<dbReference type="PANTHER" id="PTHR40078">
    <property type="entry name" value="INTEGRAL MEMBRANE PROTEIN-RELATED"/>
    <property type="match status" value="1"/>
</dbReference>
<dbReference type="RefSeq" id="WP_006441619.1">
    <property type="nucleotide sequence ID" value="NZ_CP036524.1"/>
</dbReference>
<organism evidence="2 3">
    <name type="scientific">[Clostridium] hylemonae DSM 15053</name>
    <dbReference type="NCBI Taxonomy" id="553973"/>
    <lineage>
        <taxon>Bacteria</taxon>
        <taxon>Bacillati</taxon>
        <taxon>Bacillota</taxon>
        <taxon>Clostridia</taxon>
        <taxon>Lachnospirales</taxon>
        <taxon>Lachnospiraceae</taxon>
    </lineage>
</organism>
<dbReference type="AlphaFoldDB" id="C0BWV3"/>
<keyword evidence="3" id="KW-1185">Reference proteome</keyword>
<feature type="transmembrane region" description="Helical" evidence="1">
    <location>
        <begin position="174"/>
        <end position="194"/>
    </location>
</feature>
<keyword evidence="1" id="KW-0812">Transmembrane</keyword>
<name>C0BWV3_9FIRM</name>
<proteinExistence type="predicted"/>
<protein>
    <recommendedName>
        <fullName evidence="4">BCR, YitT family</fullName>
    </recommendedName>
</protein>
<dbReference type="PANTHER" id="PTHR40078:SF1">
    <property type="entry name" value="INTEGRAL MEMBRANE PROTEIN"/>
    <property type="match status" value="1"/>
</dbReference>
<feature type="transmembrane region" description="Helical" evidence="1">
    <location>
        <begin position="151"/>
        <end position="168"/>
    </location>
</feature>
<dbReference type="EMBL" id="ABYI02000007">
    <property type="protein sequence ID" value="EEG75551.1"/>
    <property type="molecule type" value="Genomic_DNA"/>
</dbReference>
<dbReference type="HOGENOM" id="CLU_083843_0_1_9"/>
<dbReference type="InterPro" id="IPR038750">
    <property type="entry name" value="YczE/YyaS-like"/>
</dbReference>
<dbReference type="eggNOG" id="COG2364">
    <property type="taxonomic scope" value="Bacteria"/>
</dbReference>
<evidence type="ECO:0008006" key="4">
    <source>
        <dbReference type="Google" id="ProtNLM"/>
    </source>
</evidence>
<keyword evidence="1" id="KW-1133">Transmembrane helix</keyword>
<evidence type="ECO:0000313" key="2">
    <source>
        <dbReference type="EMBL" id="EEG75551.1"/>
    </source>
</evidence>
<reference evidence="2" key="2">
    <citation type="submission" date="2013-06" db="EMBL/GenBank/DDBJ databases">
        <title>Draft genome sequence of Clostridium hylemonae (DSM 15053).</title>
        <authorList>
            <person name="Sudarsanam P."/>
            <person name="Ley R."/>
            <person name="Guruge J."/>
            <person name="Turnbaugh P.J."/>
            <person name="Mahowald M."/>
            <person name="Liep D."/>
            <person name="Gordon J."/>
        </authorList>
    </citation>
    <scope>NUCLEOTIDE SEQUENCE</scope>
    <source>
        <strain evidence="2">DSM 15053</strain>
    </source>
</reference>
<sequence>MAVSYIKRFIRLLAGLFLFALGTCFIVQADIGLAPWDAFSMGLSLATGLSFGDIVIVTGILILVVDYLMHEQLGFGTILNALLIGKFIDLLQWSGIVPRMEHLSSGIVMLLAGEIIICLATFLYVGTGLGCGPRDALMVALGKRFQEKPIGLIRGIIEGSVLLAGWLLGAKIGIGTVIAVFGIGFILQFTFKLLRFDVTSVRHESILDTLRIWKGRKDKTS</sequence>
<evidence type="ECO:0000256" key="1">
    <source>
        <dbReference type="SAM" id="Phobius"/>
    </source>
</evidence>
<dbReference type="Pfam" id="PF19700">
    <property type="entry name" value="DUF6198"/>
    <property type="match status" value="1"/>
</dbReference>